<reference evidence="1 2" key="1">
    <citation type="submission" date="2019-11" db="EMBL/GenBank/DDBJ databases">
        <title>Streptomyces typhae sp. nov., a novel endophytic actinomycete isolated from the root of cattail pollen (Typha angustifolia L.).</title>
        <authorList>
            <person name="Peng C."/>
        </authorList>
    </citation>
    <scope>NUCLEOTIDE SEQUENCE [LARGE SCALE GENOMIC DNA]</scope>
    <source>
        <strain evidence="2">p1417</strain>
    </source>
</reference>
<name>A0A6L6X273_9ACTN</name>
<gene>
    <name evidence="1" type="ORF">GPA10_24925</name>
</gene>
<keyword evidence="2" id="KW-1185">Reference proteome</keyword>
<evidence type="ECO:0000313" key="1">
    <source>
        <dbReference type="EMBL" id="MVO87912.1"/>
    </source>
</evidence>
<protein>
    <submittedName>
        <fullName evidence="1">Uncharacterized protein</fullName>
    </submittedName>
</protein>
<proteinExistence type="predicted"/>
<dbReference type="Proteomes" id="UP000483802">
    <property type="component" value="Unassembled WGS sequence"/>
</dbReference>
<dbReference type="EMBL" id="WPNZ01000014">
    <property type="protein sequence ID" value="MVO87912.1"/>
    <property type="molecule type" value="Genomic_DNA"/>
</dbReference>
<sequence length="76" mass="8483">METPEIKPRSECQVQAEEYMYLAARLARRAEMMSQREDRHKVPATAAVGALYADIARTWATLAATAPQGDEETDRG</sequence>
<dbReference type="AlphaFoldDB" id="A0A6L6X273"/>
<organism evidence="1 2">
    <name type="scientific">Streptomyces typhae</name>
    <dbReference type="NCBI Taxonomy" id="2681492"/>
    <lineage>
        <taxon>Bacteria</taxon>
        <taxon>Bacillati</taxon>
        <taxon>Actinomycetota</taxon>
        <taxon>Actinomycetes</taxon>
        <taxon>Kitasatosporales</taxon>
        <taxon>Streptomycetaceae</taxon>
        <taxon>Streptomyces</taxon>
    </lineage>
</organism>
<comment type="caution">
    <text evidence="1">The sequence shown here is derived from an EMBL/GenBank/DDBJ whole genome shotgun (WGS) entry which is preliminary data.</text>
</comment>
<evidence type="ECO:0000313" key="2">
    <source>
        <dbReference type="Proteomes" id="UP000483802"/>
    </source>
</evidence>
<accession>A0A6L6X273</accession>
<dbReference type="RefSeq" id="WP_157167464.1">
    <property type="nucleotide sequence ID" value="NZ_WPNZ01000014.1"/>
</dbReference>